<protein>
    <submittedName>
        <fullName evidence="1">Uncharacterized protein</fullName>
    </submittedName>
</protein>
<accession>A0A0J6FBW6</accession>
<name>A0A0J6FBW6_COCPO</name>
<reference evidence="2" key="2">
    <citation type="journal article" date="2009" name="Genome Res.">
        <title>Comparative genomic analyses of the human fungal pathogens Coccidioides and their relatives.</title>
        <authorList>
            <person name="Sharpton T.J."/>
            <person name="Stajich J.E."/>
            <person name="Rounsley S.D."/>
            <person name="Gardner M.J."/>
            <person name="Wortman J.R."/>
            <person name="Jordar V.S."/>
            <person name="Maiti R."/>
            <person name="Kodira C.D."/>
            <person name="Neafsey D.E."/>
            <person name="Zeng Q."/>
            <person name="Hung C.-Y."/>
            <person name="McMahan C."/>
            <person name="Muszewska A."/>
            <person name="Grynberg M."/>
            <person name="Mandel M.A."/>
            <person name="Kellner E.M."/>
            <person name="Barker B.M."/>
            <person name="Galgiani J.N."/>
            <person name="Orbach M.J."/>
            <person name="Kirkland T.N."/>
            <person name="Cole G.T."/>
            <person name="Henn M.R."/>
            <person name="Birren B.W."/>
            <person name="Taylor J.W."/>
        </authorList>
    </citation>
    <scope>NUCLEOTIDE SEQUENCE [LARGE SCALE GENOMIC DNA]</scope>
    <source>
        <strain evidence="2">RMSCC 3488</strain>
    </source>
</reference>
<evidence type="ECO:0000313" key="1">
    <source>
        <dbReference type="EMBL" id="KMM67758.1"/>
    </source>
</evidence>
<sequence length="230" mass="25926">MARVLFPCILTRVKGLKRDEERDGEKGEGYCSGRSEGGEAKQIIHGRFAPVNRTLKVKDQAVGTAFGFVTPLSEKYFDLQRQTTAKHYIIRRFDSGFLLSWATLAVEAKNDSDTARRSLSSWELRLGHKRDWRERVTALKLVNSKTAAEISAIWTIIGRESTISHKLGRVEGGARPNQSELQIIEPGQADWELKVPHLSQDPRSDRECMKTLRQISTQANEELSLVGFTS</sequence>
<proteinExistence type="predicted"/>
<reference evidence="1 2" key="1">
    <citation type="submission" date="2007-06" db="EMBL/GenBank/DDBJ databases">
        <title>The Genome Sequence of Coccidioides posadasii RMSCC_3488.</title>
        <authorList>
            <consortium name="Coccidioides Genome Resources Consortium"/>
            <consortium name="The Broad Institute Genome Sequencing Platform"/>
            <person name="Henn M.R."/>
            <person name="Sykes S."/>
            <person name="Young S."/>
            <person name="Jaffe D."/>
            <person name="Berlin A."/>
            <person name="Alvarez P."/>
            <person name="Butler J."/>
            <person name="Gnerre S."/>
            <person name="Grabherr M."/>
            <person name="Mauceli E."/>
            <person name="Brockman W."/>
            <person name="Kodira C."/>
            <person name="Alvarado L."/>
            <person name="Zeng Q."/>
            <person name="Crawford M."/>
            <person name="Antoine C."/>
            <person name="Devon K."/>
            <person name="Galgiani J."/>
            <person name="Orsborn K."/>
            <person name="Lewis M.L."/>
            <person name="Nusbaum C."/>
            <person name="Galagan J."/>
            <person name="Birren B."/>
        </authorList>
    </citation>
    <scope>NUCLEOTIDE SEQUENCE [LARGE SCALE GENOMIC DNA]</scope>
    <source>
        <strain evidence="1 2">RMSCC 3488</strain>
    </source>
</reference>
<dbReference type="Proteomes" id="UP000054567">
    <property type="component" value="Unassembled WGS sequence"/>
</dbReference>
<evidence type="ECO:0000313" key="2">
    <source>
        <dbReference type="Proteomes" id="UP000054567"/>
    </source>
</evidence>
<dbReference type="EMBL" id="DS268110">
    <property type="protein sequence ID" value="KMM67758.1"/>
    <property type="molecule type" value="Genomic_DNA"/>
</dbReference>
<gene>
    <name evidence="1" type="ORF">CPAG_04091</name>
</gene>
<reference evidence="2" key="3">
    <citation type="journal article" date="2010" name="Genome Res.">
        <title>Population genomic sequencing of Coccidioides fungi reveals recent hybridization and transposon control.</title>
        <authorList>
            <person name="Neafsey D.E."/>
            <person name="Barker B.M."/>
            <person name="Sharpton T.J."/>
            <person name="Stajich J.E."/>
            <person name="Park D.J."/>
            <person name="Whiston E."/>
            <person name="Hung C.-Y."/>
            <person name="McMahan C."/>
            <person name="White J."/>
            <person name="Sykes S."/>
            <person name="Heiman D."/>
            <person name="Young S."/>
            <person name="Zeng Q."/>
            <person name="Abouelleil A."/>
            <person name="Aftuck L."/>
            <person name="Bessette D."/>
            <person name="Brown A."/>
            <person name="FitzGerald M."/>
            <person name="Lui A."/>
            <person name="Macdonald J.P."/>
            <person name="Priest M."/>
            <person name="Orbach M.J."/>
            <person name="Galgiani J.N."/>
            <person name="Kirkland T.N."/>
            <person name="Cole G.T."/>
            <person name="Birren B.W."/>
            <person name="Henn M.R."/>
            <person name="Taylor J.W."/>
            <person name="Rounsley S.D."/>
        </authorList>
    </citation>
    <scope>NUCLEOTIDE SEQUENCE [LARGE SCALE GENOMIC DNA]</scope>
    <source>
        <strain evidence="2">RMSCC 3488</strain>
    </source>
</reference>
<dbReference type="VEuPathDB" id="FungiDB:CPAG_04091"/>
<organism evidence="1 2">
    <name type="scientific">Coccidioides posadasii RMSCC 3488</name>
    <dbReference type="NCBI Taxonomy" id="454284"/>
    <lineage>
        <taxon>Eukaryota</taxon>
        <taxon>Fungi</taxon>
        <taxon>Dikarya</taxon>
        <taxon>Ascomycota</taxon>
        <taxon>Pezizomycotina</taxon>
        <taxon>Eurotiomycetes</taxon>
        <taxon>Eurotiomycetidae</taxon>
        <taxon>Onygenales</taxon>
        <taxon>Onygenaceae</taxon>
        <taxon>Coccidioides</taxon>
    </lineage>
</organism>
<dbReference type="AlphaFoldDB" id="A0A0J6FBW6"/>